<gene>
    <name evidence="11" type="primary">ilvN</name>
    <name evidence="10" type="ORF">EBV32_02140</name>
    <name evidence="11" type="ORF">EBV78_01225</name>
</gene>
<dbReference type="GO" id="GO:0009099">
    <property type="term" value="P:L-valine biosynthetic process"/>
    <property type="evidence" value="ECO:0007669"/>
    <property type="project" value="UniProtKB-UniRule"/>
</dbReference>
<sequence length="188" mass="20879">MKKQLSAYPEATKNEQLERHIMVVWVDNEAGVLARVSGLFSGRGYNIESLAVAKVDEEKNISRITIATNGTNSVIEQIKAQLLKLIPVYKVASFPVDDKSIFRELALVKVIADKKNLEKAKEICNSYKAQYLDTTSTSFIVEFHSTRREIDSFIKELKPYGIASVARTGPLAMAKGAEITESNKGKVI</sequence>
<evidence type="ECO:0000313" key="12">
    <source>
        <dbReference type="Proteomes" id="UP000572953"/>
    </source>
</evidence>
<dbReference type="Gene3D" id="3.30.70.1150">
    <property type="entry name" value="ACT-like. Chain A, domain 2"/>
    <property type="match status" value="1"/>
</dbReference>
<dbReference type="Proteomes" id="UP000713222">
    <property type="component" value="Unassembled WGS sequence"/>
</dbReference>
<dbReference type="InterPro" id="IPR045865">
    <property type="entry name" value="ACT-like_dom_sf"/>
</dbReference>
<dbReference type="GO" id="GO:0005829">
    <property type="term" value="C:cytosol"/>
    <property type="evidence" value="ECO:0007669"/>
    <property type="project" value="TreeGrafter"/>
</dbReference>
<organism evidence="11 12">
    <name type="scientific">Candidatus Fonsibacter lacus</name>
    <dbReference type="NCBI Taxonomy" id="2576439"/>
    <lineage>
        <taxon>Bacteria</taxon>
        <taxon>Pseudomonadati</taxon>
        <taxon>Pseudomonadota</taxon>
        <taxon>Alphaproteobacteria</taxon>
        <taxon>Candidatus Pelagibacterales</taxon>
        <taxon>Candidatus Pelagibacterales incertae sedis</taxon>
        <taxon>Candidatus Fonsibacter</taxon>
    </lineage>
</organism>
<feature type="domain" description="ACT" evidence="9">
    <location>
        <begin position="21"/>
        <end position="96"/>
    </location>
</feature>
<evidence type="ECO:0000313" key="10">
    <source>
        <dbReference type="EMBL" id="NBN87876.1"/>
    </source>
</evidence>
<name>A0A845S833_9PROT</name>
<evidence type="ECO:0000256" key="4">
    <source>
        <dbReference type="ARBA" id="ARBA00011744"/>
    </source>
</evidence>
<dbReference type="InterPro" id="IPR002912">
    <property type="entry name" value="ACT_dom"/>
</dbReference>
<comment type="subunit">
    <text evidence="4 8">Dimer of large and small chains.</text>
</comment>
<dbReference type="PANTHER" id="PTHR30239:SF0">
    <property type="entry name" value="ACETOLACTATE SYNTHASE SMALL SUBUNIT 1, CHLOROPLASTIC"/>
    <property type="match status" value="1"/>
</dbReference>
<dbReference type="UniPathway" id="UPA00049">
    <property type="reaction ID" value="UER00059"/>
</dbReference>
<dbReference type="InterPro" id="IPR019455">
    <property type="entry name" value="Acetolactate_synth_ssu_C"/>
</dbReference>
<dbReference type="InterPro" id="IPR039557">
    <property type="entry name" value="AHAS_ACT"/>
</dbReference>
<dbReference type="CDD" id="cd04878">
    <property type="entry name" value="ACT_AHAS"/>
    <property type="match status" value="1"/>
</dbReference>
<dbReference type="AlphaFoldDB" id="A0A845S833"/>
<evidence type="ECO:0000313" key="11">
    <source>
        <dbReference type="EMBL" id="NCU62707.1"/>
    </source>
</evidence>
<keyword evidence="6 8" id="KW-0100">Branched-chain amino acid biosynthesis</keyword>
<evidence type="ECO:0000256" key="6">
    <source>
        <dbReference type="ARBA" id="ARBA00023304"/>
    </source>
</evidence>
<keyword evidence="8 11" id="KW-0808">Transferase</keyword>
<dbReference type="InterPro" id="IPR004789">
    <property type="entry name" value="Acetalactate_synth_ssu"/>
</dbReference>
<dbReference type="Pfam" id="PF22629">
    <property type="entry name" value="ACT_AHAS_ss"/>
    <property type="match status" value="1"/>
</dbReference>
<dbReference type="NCBIfam" id="TIGR00119">
    <property type="entry name" value="acolac_sm"/>
    <property type="match status" value="1"/>
</dbReference>
<dbReference type="FunFam" id="3.30.70.260:FF:000001">
    <property type="entry name" value="Acetolactate synthase, small subunit"/>
    <property type="match status" value="1"/>
</dbReference>
<dbReference type="GO" id="GO:1990610">
    <property type="term" value="F:acetolactate synthase regulator activity"/>
    <property type="evidence" value="ECO:0007669"/>
    <property type="project" value="UniProtKB-UniRule"/>
</dbReference>
<dbReference type="Gene3D" id="3.30.70.260">
    <property type="match status" value="1"/>
</dbReference>
<evidence type="ECO:0000256" key="7">
    <source>
        <dbReference type="ARBA" id="ARBA00048670"/>
    </source>
</evidence>
<dbReference type="PANTHER" id="PTHR30239">
    <property type="entry name" value="ACETOLACTATE SYNTHASE SMALL SUBUNIT"/>
    <property type="match status" value="1"/>
</dbReference>
<protein>
    <recommendedName>
        <fullName evidence="8">Acetolactate synthase small subunit</fullName>
        <shortName evidence="8">AHAS</shortName>
        <shortName evidence="8">ALS</shortName>
        <ecNumber evidence="8">2.2.1.6</ecNumber>
    </recommendedName>
    <alternativeName>
        <fullName evidence="8">Acetohydroxy-acid synthase small subunit</fullName>
    </alternativeName>
</protein>
<dbReference type="EC" id="2.2.1.6" evidence="8"/>
<comment type="catalytic activity">
    <reaction evidence="7 8">
        <text>2 pyruvate + H(+) = (2S)-2-acetolactate + CO2</text>
        <dbReference type="Rhea" id="RHEA:25249"/>
        <dbReference type="ChEBI" id="CHEBI:15361"/>
        <dbReference type="ChEBI" id="CHEBI:15378"/>
        <dbReference type="ChEBI" id="CHEBI:16526"/>
        <dbReference type="ChEBI" id="CHEBI:58476"/>
        <dbReference type="EC" id="2.2.1.6"/>
    </reaction>
</comment>
<dbReference type="GO" id="GO:0003984">
    <property type="term" value="F:acetolactate synthase activity"/>
    <property type="evidence" value="ECO:0007669"/>
    <property type="project" value="UniProtKB-UniRule"/>
</dbReference>
<dbReference type="InterPro" id="IPR027271">
    <property type="entry name" value="Acetolactate_synth/TF_NikR_C"/>
</dbReference>
<dbReference type="EMBL" id="RGGN01000025">
    <property type="protein sequence ID" value="NCU62707.1"/>
    <property type="molecule type" value="Genomic_DNA"/>
</dbReference>
<dbReference type="EMBL" id="RGET01000020">
    <property type="protein sequence ID" value="NBN87876.1"/>
    <property type="molecule type" value="Genomic_DNA"/>
</dbReference>
<comment type="pathway">
    <text evidence="2 8">Amino-acid biosynthesis; L-valine biosynthesis; L-valine from pyruvate: step 1/4.</text>
</comment>
<dbReference type="NCBIfam" id="NF008864">
    <property type="entry name" value="PRK11895.1"/>
    <property type="match status" value="1"/>
</dbReference>
<evidence type="ECO:0000256" key="8">
    <source>
        <dbReference type="RuleBase" id="RU368092"/>
    </source>
</evidence>
<comment type="pathway">
    <text evidence="1 8">Amino-acid biosynthesis; L-isoleucine biosynthesis; L-isoleucine from 2-oxobutanoate: step 1/4.</text>
</comment>
<comment type="similarity">
    <text evidence="3 8">Belongs to the acetolactate synthase small subunit family.</text>
</comment>
<evidence type="ECO:0000256" key="5">
    <source>
        <dbReference type="ARBA" id="ARBA00022605"/>
    </source>
</evidence>
<proteinExistence type="inferred from homology"/>
<dbReference type="SUPFAM" id="SSF55021">
    <property type="entry name" value="ACT-like"/>
    <property type="match status" value="2"/>
</dbReference>
<evidence type="ECO:0000256" key="2">
    <source>
        <dbReference type="ARBA" id="ARBA00005025"/>
    </source>
</evidence>
<evidence type="ECO:0000259" key="9">
    <source>
        <dbReference type="PROSITE" id="PS51671"/>
    </source>
</evidence>
<dbReference type="Proteomes" id="UP000572953">
    <property type="component" value="Unassembled WGS sequence"/>
</dbReference>
<dbReference type="UniPathway" id="UPA00047">
    <property type="reaction ID" value="UER00055"/>
</dbReference>
<comment type="function">
    <text evidence="8">Catalyzes the conversion of 2 pyruvate molecules into acetolactate in the first common step of the biosynthetic pathway of the branched-amino acids such as leucine, isoleucine, and valine.</text>
</comment>
<comment type="caution">
    <text evidence="11">The sequence shown here is derived from an EMBL/GenBank/DDBJ whole genome shotgun (WGS) entry which is preliminary data.</text>
</comment>
<evidence type="ECO:0000256" key="1">
    <source>
        <dbReference type="ARBA" id="ARBA00004974"/>
    </source>
</evidence>
<evidence type="ECO:0000256" key="3">
    <source>
        <dbReference type="ARBA" id="ARBA00006341"/>
    </source>
</evidence>
<dbReference type="Pfam" id="PF10369">
    <property type="entry name" value="ALS_ss_C"/>
    <property type="match status" value="1"/>
</dbReference>
<reference evidence="11 12" key="1">
    <citation type="submission" date="2018-10" db="EMBL/GenBank/DDBJ databases">
        <title>Iterative Subtractive Binning of Freshwater Chronoseries Metagenomes Recovers Nearly Complete Genomes from over Four Hundred Novel Species.</title>
        <authorList>
            <person name="Rodriguez-R L.M."/>
            <person name="Tsementzi D."/>
            <person name="Luo C."/>
            <person name="Konstantinidis K.T."/>
        </authorList>
    </citation>
    <scope>NUCLEOTIDE SEQUENCE [LARGE SCALE GENOMIC DNA]</scope>
    <source>
        <strain evidence="11">WB7_2B_003</strain>
        <strain evidence="10">WB7_6_001</strain>
    </source>
</reference>
<accession>A0A845S833</accession>
<dbReference type="PROSITE" id="PS51671">
    <property type="entry name" value="ACT"/>
    <property type="match status" value="1"/>
</dbReference>
<keyword evidence="5 8" id="KW-0028">Amino-acid biosynthesis</keyword>
<dbReference type="GO" id="GO:0009097">
    <property type="term" value="P:isoleucine biosynthetic process"/>
    <property type="evidence" value="ECO:0007669"/>
    <property type="project" value="UniProtKB-UniRule"/>
</dbReference>
<dbReference type="InterPro" id="IPR054480">
    <property type="entry name" value="AHAS_small-like_ACT"/>
</dbReference>